<dbReference type="Proteomes" id="UP000682134">
    <property type="component" value="Unassembled WGS sequence"/>
</dbReference>
<feature type="domain" description="ABC transporter" evidence="4">
    <location>
        <begin position="3"/>
        <end position="229"/>
    </location>
</feature>
<evidence type="ECO:0000313" key="5">
    <source>
        <dbReference type="EMBL" id="MBP0725956.1"/>
    </source>
</evidence>
<name>A0A940SJZ1_9BACI</name>
<reference evidence="5" key="1">
    <citation type="submission" date="2021-04" db="EMBL/GenBank/DDBJ databases">
        <title>Genome seq and assembly of Bacillus sp.</title>
        <authorList>
            <person name="Chhetri G."/>
        </authorList>
    </citation>
    <scope>NUCLEOTIDE SEQUENCE</scope>
    <source>
        <strain evidence="5">RG28</strain>
    </source>
</reference>
<evidence type="ECO:0000313" key="6">
    <source>
        <dbReference type="Proteomes" id="UP000682134"/>
    </source>
</evidence>
<dbReference type="InterPro" id="IPR050107">
    <property type="entry name" value="ABC_carbohydrate_import_ATPase"/>
</dbReference>
<evidence type="ECO:0000256" key="2">
    <source>
        <dbReference type="ARBA" id="ARBA00022741"/>
    </source>
</evidence>
<dbReference type="Gene3D" id="3.40.50.300">
    <property type="entry name" value="P-loop containing nucleotide triphosphate hydrolases"/>
    <property type="match status" value="2"/>
</dbReference>
<dbReference type="SMART" id="SM00382">
    <property type="entry name" value="AAA"/>
    <property type="match status" value="2"/>
</dbReference>
<dbReference type="Pfam" id="PF00005">
    <property type="entry name" value="ABC_tran"/>
    <property type="match status" value="2"/>
</dbReference>
<keyword evidence="2" id="KW-0547">Nucleotide-binding</keyword>
<proteinExistence type="inferred from homology"/>
<dbReference type="PANTHER" id="PTHR43790:SF2">
    <property type="entry name" value="AUTOINDUCER 2 IMPORT ATP-BINDING PROTEIN LSRA"/>
    <property type="match status" value="1"/>
</dbReference>
<dbReference type="SUPFAM" id="SSF52540">
    <property type="entry name" value="P-loop containing nucleoside triphosphate hydrolases"/>
    <property type="match status" value="2"/>
</dbReference>
<feature type="domain" description="ABC transporter" evidence="4">
    <location>
        <begin position="226"/>
        <end position="456"/>
    </location>
</feature>
<dbReference type="InterPro" id="IPR003593">
    <property type="entry name" value="AAA+_ATPase"/>
</dbReference>
<evidence type="ECO:0000259" key="4">
    <source>
        <dbReference type="PROSITE" id="PS50893"/>
    </source>
</evidence>
<dbReference type="PANTHER" id="PTHR43790">
    <property type="entry name" value="CARBOHYDRATE TRANSPORT ATP-BINDING PROTEIN MG119-RELATED"/>
    <property type="match status" value="1"/>
</dbReference>
<comment type="caution">
    <text evidence="5">The sequence shown here is derived from an EMBL/GenBank/DDBJ whole genome shotgun (WGS) entry which is preliminary data.</text>
</comment>
<dbReference type="AlphaFoldDB" id="A0A940SJZ1"/>
<dbReference type="PROSITE" id="PS50893">
    <property type="entry name" value="ABC_TRANSPORTER_2"/>
    <property type="match status" value="2"/>
</dbReference>
<keyword evidence="6" id="KW-1185">Reference proteome</keyword>
<sequence>MSILLQNVSFRYQQEEVLKGIELKFERNKIYGFVGLNGAGKSTLMKLIAGKLKAEKGSVIFSGKETIGYVPQEVDEGLVQYLSVIENLVVASQKKSNKLFFNKKRSIESVVNQIKEWGINLQYEKLVKECSIYEKQMILIVKALLEDASFLLFDEPTSSLGNEEKKAFFSLLSRLKEKGKAIILILHHLEELLEVSDEVIVLRNGSVTFKADSKEISMDELYENMVNIDSVFEKTSKPQKEVAFEFQTIKLREKTKPFNLKIHEGEVVVIYGANGNGKSSLARTLWGIGNPYSIKTQKETQRITSPLQAKKAGLAFVPEERRKEGLFLDFSIKDHLSLFNSGLKKNLQEIKLANEWIEQFQITPKDSGKEVKWLSGGNQQKVSIAKWNSKETRCFLLDEPLKGVDLYAKQSIFRFLNEFCCNGGCVFYFTNDLEEARLIGDRIYQIEHGVLMEGTK</sequence>
<gene>
    <name evidence="5" type="ORF">J5Y03_12315</name>
</gene>
<dbReference type="EMBL" id="JAGIYQ010000007">
    <property type="protein sequence ID" value="MBP0725956.1"/>
    <property type="molecule type" value="Genomic_DNA"/>
</dbReference>
<protein>
    <submittedName>
        <fullName evidence="5">Sugar ABC transporter ATP-binding protein</fullName>
    </submittedName>
</protein>
<dbReference type="GO" id="GO:0005524">
    <property type="term" value="F:ATP binding"/>
    <property type="evidence" value="ECO:0007669"/>
    <property type="project" value="UniProtKB-KW"/>
</dbReference>
<dbReference type="GO" id="GO:0016887">
    <property type="term" value="F:ATP hydrolysis activity"/>
    <property type="evidence" value="ECO:0007669"/>
    <property type="project" value="InterPro"/>
</dbReference>
<dbReference type="InterPro" id="IPR027417">
    <property type="entry name" value="P-loop_NTPase"/>
</dbReference>
<comment type="similarity">
    <text evidence="1">Belongs to the ABC transporter superfamily. AI-2 autoinducer porter (TC 3.A.1.2.8) family.</text>
</comment>
<evidence type="ECO:0000256" key="1">
    <source>
        <dbReference type="ARBA" id="ARBA00009404"/>
    </source>
</evidence>
<dbReference type="RefSeq" id="WP_209406056.1">
    <property type="nucleotide sequence ID" value="NZ_JAGIYQ010000007.1"/>
</dbReference>
<accession>A0A940SJZ1</accession>
<dbReference type="InterPro" id="IPR003439">
    <property type="entry name" value="ABC_transporter-like_ATP-bd"/>
</dbReference>
<keyword evidence="3 5" id="KW-0067">ATP-binding</keyword>
<organism evidence="5 6">
    <name type="scientific">Gottfriedia endophytica</name>
    <dbReference type="NCBI Taxonomy" id="2820819"/>
    <lineage>
        <taxon>Bacteria</taxon>
        <taxon>Bacillati</taxon>
        <taxon>Bacillota</taxon>
        <taxon>Bacilli</taxon>
        <taxon>Bacillales</taxon>
        <taxon>Bacillaceae</taxon>
        <taxon>Gottfriedia</taxon>
    </lineage>
</organism>
<evidence type="ECO:0000256" key="3">
    <source>
        <dbReference type="ARBA" id="ARBA00022840"/>
    </source>
</evidence>